<accession>A0ACB8UQ85</accession>
<name>A0ACB8UQ85_9EURO</name>
<organism evidence="1">
    <name type="scientific">Ophidiomyces ophidiicola</name>
    <dbReference type="NCBI Taxonomy" id="1387563"/>
    <lineage>
        <taxon>Eukaryota</taxon>
        <taxon>Fungi</taxon>
        <taxon>Dikarya</taxon>
        <taxon>Ascomycota</taxon>
        <taxon>Pezizomycotina</taxon>
        <taxon>Eurotiomycetes</taxon>
        <taxon>Eurotiomycetidae</taxon>
        <taxon>Onygenales</taxon>
        <taxon>Onygenaceae</taxon>
        <taxon>Ophidiomyces</taxon>
    </lineage>
</organism>
<dbReference type="EMBL" id="JALBCA010000102">
    <property type="protein sequence ID" value="KAI2382998.1"/>
    <property type="molecule type" value="Genomic_DNA"/>
</dbReference>
<comment type="caution">
    <text evidence="1">The sequence shown here is derived from an EMBL/GenBank/DDBJ whole genome shotgun (WGS) entry which is preliminary data.</text>
</comment>
<protein>
    <submittedName>
        <fullName evidence="1">Uncharacterized protein</fullName>
    </submittedName>
</protein>
<gene>
    <name evidence="1" type="ORF">LOY88_005567</name>
</gene>
<reference evidence="1" key="1">
    <citation type="journal article" date="2022" name="bioRxiv">
        <title>Population genetic analysis of Ophidiomyces ophidiicola, the causative agent of snake fungal disease, indicates recent introductions to the USA.</title>
        <authorList>
            <person name="Ladner J.T."/>
            <person name="Palmer J.M."/>
            <person name="Ettinger C.L."/>
            <person name="Stajich J.E."/>
            <person name="Farrell T.M."/>
            <person name="Glorioso B.M."/>
            <person name="Lawson B."/>
            <person name="Price S.J."/>
            <person name="Stengle A.G."/>
            <person name="Grear D.A."/>
            <person name="Lorch J.M."/>
        </authorList>
    </citation>
    <scope>NUCLEOTIDE SEQUENCE</scope>
    <source>
        <strain evidence="1">NWHC 24266-5</strain>
    </source>
</reference>
<sequence>MLFSKAFFVTLGLISTACATAQSDPDVKGVKDGDDNTILRSVWIKFNVRKGGDREDWYGPGCHDLRGTPEIQGYEIRTARGVRVDIWS</sequence>
<evidence type="ECO:0000313" key="1">
    <source>
        <dbReference type="EMBL" id="KAI2382998.1"/>
    </source>
</evidence>
<proteinExistence type="predicted"/>